<comment type="cofactor">
    <cofactor evidence="10">
        <name>[2Fe-2S] cluster</name>
        <dbReference type="ChEBI" id="CHEBI:190135"/>
    </cofactor>
</comment>
<dbReference type="GeneID" id="56038228"/>
<evidence type="ECO:0000256" key="3">
    <source>
        <dbReference type="ARBA" id="ARBA00009433"/>
    </source>
</evidence>
<dbReference type="GO" id="GO:0009055">
    <property type="term" value="F:electron transfer activity"/>
    <property type="evidence" value="ECO:0007669"/>
    <property type="project" value="InterPro"/>
</dbReference>
<keyword evidence="4" id="KW-0004">4Fe-4S</keyword>
<dbReference type="Pfam" id="PF13085">
    <property type="entry name" value="Fer2_3"/>
    <property type="match status" value="1"/>
</dbReference>
<dbReference type="OrthoDB" id="144910at2157"/>
<name>A0A7D5LAU8_9EURY</name>
<keyword evidence="7" id="KW-0560">Oxidoreductase</keyword>
<dbReference type="Pfam" id="PF13183">
    <property type="entry name" value="Fer4_8"/>
    <property type="match status" value="1"/>
</dbReference>
<dbReference type="Gene3D" id="3.10.20.30">
    <property type="match status" value="1"/>
</dbReference>
<dbReference type="NCBIfam" id="TIGR00384">
    <property type="entry name" value="dhsB"/>
    <property type="match status" value="1"/>
</dbReference>
<evidence type="ECO:0000256" key="11">
    <source>
        <dbReference type="SAM" id="MobiDB-lite"/>
    </source>
</evidence>
<evidence type="ECO:0000259" key="12">
    <source>
        <dbReference type="Pfam" id="PF13085"/>
    </source>
</evidence>
<evidence type="ECO:0000256" key="6">
    <source>
        <dbReference type="ARBA" id="ARBA00022723"/>
    </source>
</evidence>
<dbReference type="RefSeq" id="WP_179269031.1">
    <property type="nucleotide sequence ID" value="NZ_CP058579.1"/>
</dbReference>
<evidence type="ECO:0000256" key="10">
    <source>
        <dbReference type="ARBA" id="ARBA00034078"/>
    </source>
</evidence>
<organism evidence="14 15">
    <name type="scientific">Halorarum salinum</name>
    <dbReference type="NCBI Taxonomy" id="2743089"/>
    <lineage>
        <taxon>Archaea</taxon>
        <taxon>Methanobacteriati</taxon>
        <taxon>Methanobacteriota</taxon>
        <taxon>Stenosarchaea group</taxon>
        <taxon>Halobacteria</taxon>
        <taxon>Halobacteriales</taxon>
        <taxon>Haloferacaceae</taxon>
        <taxon>Halorarum</taxon>
    </lineage>
</organism>
<dbReference type="FunFam" id="1.10.1060.10:FF:000003">
    <property type="entry name" value="Succinate dehydrogenase iron-sulfur subunit"/>
    <property type="match status" value="1"/>
</dbReference>
<keyword evidence="9" id="KW-0411">Iron-sulfur</keyword>
<evidence type="ECO:0000256" key="4">
    <source>
        <dbReference type="ARBA" id="ARBA00022485"/>
    </source>
</evidence>
<accession>A0A7D5LAU8</accession>
<dbReference type="GO" id="GO:0046872">
    <property type="term" value="F:metal ion binding"/>
    <property type="evidence" value="ECO:0007669"/>
    <property type="project" value="UniProtKB-KW"/>
</dbReference>
<feature type="domain" description="Succinate dehydogenase/fumarate reductase N-terminal" evidence="12">
    <location>
        <begin position="63"/>
        <end position="168"/>
    </location>
</feature>
<dbReference type="InterPro" id="IPR012675">
    <property type="entry name" value="Beta-grasp_dom_sf"/>
</dbReference>
<keyword evidence="8" id="KW-0408">Iron</keyword>
<dbReference type="Gene3D" id="1.10.1060.10">
    <property type="entry name" value="Alpha-helical ferredoxin"/>
    <property type="match status" value="1"/>
</dbReference>
<dbReference type="InterPro" id="IPR004489">
    <property type="entry name" value="Succ_DH/fum_Rdtase_Fe-S"/>
</dbReference>
<dbReference type="EMBL" id="CP058579">
    <property type="protein sequence ID" value="QLG62446.1"/>
    <property type="molecule type" value="Genomic_DNA"/>
</dbReference>
<evidence type="ECO:0000256" key="2">
    <source>
        <dbReference type="ARBA" id="ARBA00001966"/>
    </source>
</evidence>
<evidence type="ECO:0000256" key="1">
    <source>
        <dbReference type="ARBA" id="ARBA00001927"/>
    </source>
</evidence>
<dbReference type="PANTHER" id="PTHR11921">
    <property type="entry name" value="SUCCINATE DEHYDROGENASE IRON-SULFUR PROTEIN"/>
    <property type="match status" value="1"/>
</dbReference>
<keyword evidence="15" id="KW-1185">Reference proteome</keyword>
<dbReference type="GO" id="GO:0022904">
    <property type="term" value="P:respiratory electron transport chain"/>
    <property type="evidence" value="ECO:0007669"/>
    <property type="project" value="TreeGrafter"/>
</dbReference>
<dbReference type="FunFam" id="3.10.20.30:FF:000063">
    <property type="entry name" value="Succinate dehydrogenase subunit B"/>
    <property type="match status" value="1"/>
</dbReference>
<dbReference type="InterPro" id="IPR025192">
    <property type="entry name" value="Succ_DH/fum_Rdtase_N"/>
</dbReference>
<evidence type="ECO:0000256" key="7">
    <source>
        <dbReference type="ARBA" id="ARBA00023002"/>
    </source>
</evidence>
<feature type="compositionally biased region" description="Low complexity" evidence="11">
    <location>
        <begin position="22"/>
        <end position="31"/>
    </location>
</feature>
<evidence type="ECO:0000256" key="8">
    <source>
        <dbReference type="ARBA" id="ARBA00023004"/>
    </source>
</evidence>
<dbReference type="InterPro" id="IPR036010">
    <property type="entry name" value="2Fe-2S_ferredoxin-like_sf"/>
</dbReference>
<dbReference type="KEGG" id="halu:HUG12_12175"/>
<feature type="compositionally biased region" description="Acidic residues" evidence="11">
    <location>
        <begin position="8"/>
        <end position="21"/>
    </location>
</feature>
<evidence type="ECO:0000313" key="15">
    <source>
        <dbReference type="Proteomes" id="UP000509626"/>
    </source>
</evidence>
<dbReference type="GO" id="GO:0051537">
    <property type="term" value="F:2 iron, 2 sulfur cluster binding"/>
    <property type="evidence" value="ECO:0007669"/>
    <property type="project" value="UniProtKB-KW"/>
</dbReference>
<dbReference type="InterPro" id="IPR050573">
    <property type="entry name" value="SDH/FRD_Iron-Sulfur"/>
</dbReference>
<comment type="cofactor">
    <cofactor evidence="2">
        <name>[4Fe-4S] cluster</name>
        <dbReference type="ChEBI" id="CHEBI:49883"/>
    </cofactor>
</comment>
<dbReference type="GO" id="GO:0051539">
    <property type="term" value="F:4 iron, 4 sulfur cluster binding"/>
    <property type="evidence" value="ECO:0007669"/>
    <property type="project" value="UniProtKB-KW"/>
</dbReference>
<dbReference type="InterPro" id="IPR009051">
    <property type="entry name" value="Helical_ferredxn"/>
</dbReference>
<dbReference type="PANTHER" id="PTHR11921:SF29">
    <property type="entry name" value="SUCCINATE DEHYDROGENASE [UBIQUINONE] IRON-SULFUR SUBUNIT, MITOCHONDRIAL"/>
    <property type="match status" value="1"/>
</dbReference>
<feature type="region of interest" description="Disordered" evidence="11">
    <location>
        <begin position="1"/>
        <end position="58"/>
    </location>
</feature>
<evidence type="ECO:0000313" key="14">
    <source>
        <dbReference type="EMBL" id="QLG62446.1"/>
    </source>
</evidence>
<feature type="domain" description="4Fe-4S ferredoxin-type" evidence="13">
    <location>
        <begin position="205"/>
        <end position="279"/>
    </location>
</feature>
<evidence type="ECO:0000259" key="13">
    <source>
        <dbReference type="Pfam" id="PF13183"/>
    </source>
</evidence>
<dbReference type="InterPro" id="IPR017896">
    <property type="entry name" value="4Fe4S_Fe-S-bd"/>
</dbReference>
<dbReference type="GO" id="GO:0016491">
    <property type="term" value="F:oxidoreductase activity"/>
    <property type="evidence" value="ECO:0007669"/>
    <property type="project" value="UniProtKB-KW"/>
</dbReference>
<dbReference type="NCBIfam" id="NF004616">
    <property type="entry name" value="PRK05950.1"/>
    <property type="match status" value="1"/>
</dbReference>
<dbReference type="AlphaFoldDB" id="A0A7D5LAU8"/>
<evidence type="ECO:0000256" key="5">
    <source>
        <dbReference type="ARBA" id="ARBA00022714"/>
    </source>
</evidence>
<reference evidence="14 15" key="1">
    <citation type="submission" date="2020-06" db="EMBL/GenBank/DDBJ databases">
        <title>NJ-3-1, isolated from saline soil.</title>
        <authorList>
            <person name="Cui H.L."/>
            <person name="Shi X."/>
        </authorList>
    </citation>
    <scope>NUCLEOTIDE SEQUENCE [LARGE SCALE GENOMIC DNA]</scope>
    <source>
        <strain evidence="14 15">NJ-3-1</strain>
    </source>
</reference>
<sequence>MSTQVPEQESEAETEATETDLAETLPPAQQARMERKAEARADREQRAREEAEREASADENSYHLKVFRYDPEVEGKQEPRFDDFHVPFETGMTVLDALIHARDTFDSSLTFRHSCRQAICGSDAFFINGSQRLGCKTQLSELEEPVRVEPLPHAEVRKDLVVDMEHFYDQMEAVEPFFQTNELPDGELEEQRQSPENREKVKMSTRCIWCAACMSSCNIAAGDNEYLGPAAINKAYRFAMDEREGEDVKQHRLNIIEQEHGVWRCQTQFSCTEVCPKDIPLTEHIQELKREAVKSNLKFW</sequence>
<comment type="cofactor">
    <cofactor evidence="1">
        <name>[3Fe-4S] cluster</name>
        <dbReference type="ChEBI" id="CHEBI:21137"/>
    </cofactor>
</comment>
<dbReference type="SUPFAM" id="SSF54292">
    <property type="entry name" value="2Fe-2S ferredoxin-like"/>
    <property type="match status" value="1"/>
</dbReference>
<protein>
    <submittedName>
        <fullName evidence="14">Succinate dehydrogenase/fumarate reductase iron-sulfur subunit</fullName>
    </submittedName>
</protein>
<dbReference type="SUPFAM" id="SSF46548">
    <property type="entry name" value="alpha-helical ferredoxin"/>
    <property type="match status" value="1"/>
</dbReference>
<evidence type="ECO:0000256" key="9">
    <source>
        <dbReference type="ARBA" id="ARBA00023014"/>
    </source>
</evidence>
<feature type="compositionally biased region" description="Basic and acidic residues" evidence="11">
    <location>
        <begin position="32"/>
        <end position="58"/>
    </location>
</feature>
<dbReference type="GO" id="GO:0006099">
    <property type="term" value="P:tricarboxylic acid cycle"/>
    <property type="evidence" value="ECO:0007669"/>
    <property type="project" value="InterPro"/>
</dbReference>
<keyword evidence="6" id="KW-0479">Metal-binding</keyword>
<proteinExistence type="inferred from homology"/>
<keyword evidence="5" id="KW-0001">2Fe-2S</keyword>
<dbReference type="Proteomes" id="UP000509626">
    <property type="component" value="Chromosome"/>
</dbReference>
<comment type="similarity">
    <text evidence="3">Belongs to the succinate dehydrogenase/fumarate reductase iron-sulfur protein family.</text>
</comment>
<gene>
    <name evidence="14" type="ORF">HUG12_12175</name>
</gene>